<proteinExistence type="predicted"/>
<protein>
    <submittedName>
        <fullName evidence="2">Uncharacterized protein</fullName>
    </submittedName>
</protein>
<evidence type="ECO:0000313" key="2">
    <source>
        <dbReference type="EMBL" id="EJK77873.1"/>
    </source>
</evidence>
<feature type="compositionally biased region" description="Low complexity" evidence="1">
    <location>
        <begin position="1"/>
        <end position="12"/>
    </location>
</feature>
<dbReference type="EMBL" id="AGNL01000311">
    <property type="protein sequence ID" value="EJK77873.1"/>
    <property type="molecule type" value="Genomic_DNA"/>
</dbReference>
<feature type="compositionally biased region" description="Low complexity" evidence="1">
    <location>
        <begin position="55"/>
        <end position="64"/>
    </location>
</feature>
<evidence type="ECO:0000256" key="1">
    <source>
        <dbReference type="SAM" id="MobiDB-lite"/>
    </source>
</evidence>
<dbReference type="AlphaFoldDB" id="K0TGJ5"/>
<gene>
    <name evidence="2" type="ORF">THAOC_00263</name>
</gene>
<dbReference type="Proteomes" id="UP000266841">
    <property type="component" value="Unassembled WGS sequence"/>
</dbReference>
<accession>K0TGJ5</accession>
<organism evidence="2 3">
    <name type="scientific">Thalassiosira oceanica</name>
    <name type="common">Marine diatom</name>
    <dbReference type="NCBI Taxonomy" id="159749"/>
    <lineage>
        <taxon>Eukaryota</taxon>
        <taxon>Sar</taxon>
        <taxon>Stramenopiles</taxon>
        <taxon>Ochrophyta</taxon>
        <taxon>Bacillariophyta</taxon>
        <taxon>Coscinodiscophyceae</taxon>
        <taxon>Thalassiosirophycidae</taxon>
        <taxon>Thalassiosirales</taxon>
        <taxon>Thalassiosiraceae</taxon>
        <taxon>Thalassiosira</taxon>
    </lineage>
</organism>
<sequence>ATRGPWAAPRAAAPRERSRRASTSHTQPAACGIQDSAMPKPQKNDLRSYWGNKGASASSSTNAGAPPPSIPGSAPPARARAGALTDDGASLVDSAAAARSSARSSARPGASTPHGSALARTASTSASSSRNMPASNERIEPMFEVESEFGHELLVLRWVIGR</sequence>
<reference evidence="2 3" key="1">
    <citation type="journal article" date="2012" name="Genome Biol.">
        <title>Genome and low-iron response of an oceanic diatom adapted to chronic iron limitation.</title>
        <authorList>
            <person name="Lommer M."/>
            <person name="Specht M."/>
            <person name="Roy A.S."/>
            <person name="Kraemer L."/>
            <person name="Andreson R."/>
            <person name="Gutowska M.A."/>
            <person name="Wolf J."/>
            <person name="Bergner S.V."/>
            <person name="Schilhabel M.B."/>
            <person name="Klostermeier U.C."/>
            <person name="Beiko R.G."/>
            <person name="Rosenstiel P."/>
            <person name="Hippler M."/>
            <person name="Laroche J."/>
        </authorList>
    </citation>
    <scope>NUCLEOTIDE SEQUENCE [LARGE SCALE GENOMIC DNA]</scope>
    <source>
        <strain evidence="2 3">CCMP1005</strain>
    </source>
</reference>
<name>K0TGJ5_THAOC</name>
<feature type="compositionally biased region" description="Low complexity" evidence="1">
    <location>
        <begin position="94"/>
        <end position="107"/>
    </location>
</feature>
<keyword evidence="3" id="KW-1185">Reference proteome</keyword>
<feature type="region of interest" description="Disordered" evidence="1">
    <location>
        <begin position="1"/>
        <end position="139"/>
    </location>
</feature>
<feature type="compositionally biased region" description="Low complexity" evidence="1">
    <location>
        <begin position="116"/>
        <end position="130"/>
    </location>
</feature>
<feature type="compositionally biased region" description="Pro residues" evidence="1">
    <location>
        <begin position="65"/>
        <end position="74"/>
    </location>
</feature>
<feature type="non-terminal residue" evidence="2">
    <location>
        <position position="1"/>
    </location>
</feature>
<comment type="caution">
    <text evidence="2">The sequence shown here is derived from an EMBL/GenBank/DDBJ whole genome shotgun (WGS) entry which is preliminary data.</text>
</comment>
<evidence type="ECO:0000313" key="3">
    <source>
        <dbReference type="Proteomes" id="UP000266841"/>
    </source>
</evidence>